<dbReference type="AlphaFoldDB" id="A0A494Y1N1"/>
<dbReference type="InterPro" id="IPR036271">
    <property type="entry name" value="Tet_transcr_reg_TetR-rel_C_sf"/>
</dbReference>
<accession>A0A494Y1N1</accession>
<dbReference type="SUPFAM" id="SSF46689">
    <property type="entry name" value="Homeodomain-like"/>
    <property type="match status" value="1"/>
</dbReference>
<dbReference type="Proteomes" id="UP000270342">
    <property type="component" value="Unassembled WGS sequence"/>
</dbReference>
<dbReference type="RefSeq" id="WP_121086667.1">
    <property type="nucleotide sequence ID" value="NZ_RBZU01000004.1"/>
</dbReference>
<feature type="DNA-binding region" description="H-T-H motif" evidence="2">
    <location>
        <begin position="42"/>
        <end position="61"/>
    </location>
</feature>
<dbReference type="PRINTS" id="PR00455">
    <property type="entry name" value="HTHTETR"/>
</dbReference>
<keyword evidence="1 2" id="KW-0238">DNA-binding</keyword>
<comment type="caution">
    <text evidence="4">The sequence shown here is derived from an EMBL/GenBank/DDBJ whole genome shotgun (WGS) entry which is preliminary data.</text>
</comment>
<evidence type="ECO:0000256" key="1">
    <source>
        <dbReference type="ARBA" id="ARBA00023125"/>
    </source>
</evidence>
<evidence type="ECO:0000313" key="5">
    <source>
        <dbReference type="Proteomes" id="UP000270342"/>
    </source>
</evidence>
<dbReference type="Gene3D" id="1.10.10.60">
    <property type="entry name" value="Homeodomain-like"/>
    <property type="match status" value="1"/>
</dbReference>
<proteinExistence type="predicted"/>
<keyword evidence="5" id="KW-1185">Reference proteome</keyword>
<dbReference type="InterPro" id="IPR015292">
    <property type="entry name" value="Tscrpt_reg_YbiH_C"/>
</dbReference>
<dbReference type="EMBL" id="RBZU01000004">
    <property type="protein sequence ID" value="RKP55908.1"/>
    <property type="molecule type" value="Genomic_DNA"/>
</dbReference>
<sequence>MNRTLRPRHSTEGGYPRGEETRARIITAAIRLFGELGFDGASTRDIAASAGVNAPALQYYFDNKEGVYVACLLHIVEQVWARLEAPVEAAERVLADPACEDGALVDAYCAIQDCIVEFMFKSRVADEWRWFMAREQAGLGPEIGHAIFNNEINRRMVAVKASLVGRLLGQSPDDEDTLIRTMGLGGPAHVFHVMRRAAFKTLGWEQVDDERLEKIRRVVRLQTIQLLEAMIGERRARGADGAADFKSPV</sequence>
<dbReference type="PANTHER" id="PTHR30055:SF146">
    <property type="entry name" value="HTH-TYPE TRANSCRIPTIONAL DUAL REGULATOR CECR"/>
    <property type="match status" value="1"/>
</dbReference>
<dbReference type="PANTHER" id="PTHR30055">
    <property type="entry name" value="HTH-TYPE TRANSCRIPTIONAL REGULATOR RUTR"/>
    <property type="match status" value="1"/>
</dbReference>
<evidence type="ECO:0000256" key="2">
    <source>
        <dbReference type="PROSITE-ProRule" id="PRU00335"/>
    </source>
</evidence>
<dbReference type="InterPro" id="IPR001647">
    <property type="entry name" value="HTH_TetR"/>
</dbReference>
<dbReference type="GO" id="GO:0003700">
    <property type="term" value="F:DNA-binding transcription factor activity"/>
    <property type="evidence" value="ECO:0007669"/>
    <property type="project" value="TreeGrafter"/>
</dbReference>
<reference evidence="4 5" key="1">
    <citation type="submission" date="2018-10" db="EMBL/GenBank/DDBJ databases">
        <title>Robbsia sp. DHC34, isolated from soil.</title>
        <authorList>
            <person name="Gao Z.-H."/>
            <person name="Qiu L.-H."/>
        </authorList>
    </citation>
    <scope>NUCLEOTIDE SEQUENCE [LARGE SCALE GENOMIC DNA]</scope>
    <source>
        <strain evidence="4 5">DHC34</strain>
    </source>
</reference>
<evidence type="ECO:0000259" key="3">
    <source>
        <dbReference type="PROSITE" id="PS50977"/>
    </source>
</evidence>
<dbReference type="GO" id="GO:0000976">
    <property type="term" value="F:transcription cis-regulatory region binding"/>
    <property type="evidence" value="ECO:0007669"/>
    <property type="project" value="TreeGrafter"/>
</dbReference>
<dbReference type="InterPro" id="IPR050109">
    <property type="entry name" value="HTH-type_TetR-like_transc_reg"/>
</dbReference>
<dbReference type="InterPro" id="IPR009057">
    <property type="entry name" value="Homeodomain-like_sf"/>
</dbReference>
<name>A0A494Y1N1_9BURK</name>
<protein>
    <submittedName>
        <fullName evidence="4">DUF1956 domain-containing protein</fullName>
    </submittedName>
</protein>
<dbReference type="SUPFAM" id="SSF48498">
    <property type="entry name" value="Tetracyclin repressor-like, C-terminal domain"/>
    <property type="match status" value="1"/>
</dbReference>
<dbReference type="OrthoDB" id="2356263at2"/>
<evidence type="ECO:0000313" key="4">
    <source>
        <dbReference type="EMBL" id="RKP55908.1"/>
    </source>
</evidence>
<dbReference type="PROSITE" id="PS50977">
    <property type="entry name" value="HTH_TETR_2"/>
    <property type="match status" value="1"/>
</dbReference>
<dbReference type="Pfam" id="PF09209">
    <property type="entry name" value="CecR_C"/>
    <property type="match status" value="1"/>
</dbReference>
<dbReference type="Gene3D" id="1.10.357.10">
    <property type="entry name" value="Tetracycline Repressor, domain 2"/>
    <property type="match status" value="1"/>
</dbReference>
<feature type="domain" description="HTH tetR-type" evidence="3">
    <location>
        <begin position="19"/>
        <end position="79"/>
    </location>
</feature>
<gene>
    <name evidence="4" type="ORF">D7S86_11950</name>
</gene>
<dbReference type="Pfam" id="PF00440">
    <property type="entry name" value="TetR_N"/>
    <property type="match status" value="1"/>
</dbReference>
<organism evidence="4 5">
    <name type="scientific">Pararobbsia silviterrae</name>
    <dbReference type="NCBI Taxonomy" id="1792498"/>
    <lineage>
        <taxon>Bacteria</taxon>
        <taxon>Pseudomonadati</taxon>
        <taxon>Pseudomonadota</taxon>
        <taxon>Betaproteobacteria</taxon>
        <taxon>Burkholderiales</taxon>
        <taxon>Burkholderiaceae</taxon>
        <taxon>Pararobbsia</taxon>
    </lineage>
</organism>